<keyword evidence="14" id="KW-1185">Reference proteome</keyword>
<organism evidence="13 14">
    <name type="scientific">Laodelphax striatellus</name>
    <name type="common">Small brown planthopper</name>
    <name type="synonym">Delphax striatella</name>
    <dbReference type="NCBI Taxonomy" id="195883"/>
    <lineage>
        <taxon>Eukaryota</taxon>
        <taxon>Metazoa</taxon>
        <taxon>Ecdysozoa</taxon>
        <taxon>Arthropoda</taxon>
        <taxon>Hexapoda</taxon>
        <taxon>Insecta</taxon>
        <taxon>Pterygota</taxon>
        <taxon>Neoptera</taxon>
        <taxon>Paraneoptera</taxon>
        <taxon>Hemiptera</taxon>
        <taxon>Auchenorrhyncha</taxon>
        <taxon>Fulgoroidea</taxon>
        <taxon>Delphacidae</taxon>
        <taxon>Criomorphinae</taxon>
        <taxon>Laodelphax</taxon>
    </lineage>
</organism>
<sequence length="508" mass="56723">MTQKDDDNDGLMLHITTNPVPKHKKRKVHKTEEATEDFQPKAKKKKLLLKDSKKKLLNDSQKEAATSSGEGQSRGRISSLFANNPEIPVVSHKKVKPVEEDVFSKESFESLDIHKYIVSNLKQNFGITETTQVQQMSIPILLQGNDALIRSQTGSGKTLAYAIPILHMLQQFEPKITRADGIKALVVIPTRELALQTYECFNKLIRSFAWLVPGLLVGGEKKKSEKARLRKGINILIGTPGRLLDHVENTKCVNLSTVRKGINILIGTPGRLLDHVENTKCVNLSTVQWFVLDEADRLLDMGYEKDIEQGSRKMIVFMATQDMVDYHTELLTTVLNGSAEFFKLHGSMTQSERTSIFKTFRAAESGVLFCTDVAARGLDLPNVDWIIQYTAPTTPSDYVHRVGRTARAGLSGSALIFLAPSELPFITMLEQKNIKLTEETMDNHLNNLRLLPLEGADEFQRDRRVGGPTTEAAATALQLQFENSLYDQKKLHGLACKGHQSVPLCLHG</sequence>
<dbReference type="GO" id="GO:0005524">
    <property type="term" value="F:ATP binding"/>
    <property type="evidence" value="ECO:0007669"/>
    <property type="project" value="UniProtKB-UniRule"/>
</dbReference>
<dbReference type="PROSITE" id="PS51195">
    <property type="entry name" value="Q_MOTIF"/>
    <property type="match status" value="1"/>
</dbReference>
<dbReference type="GO" id="GO:0003723">
    <property type="term" value="F:RNA binding"/>
    <property type="evidence" value="ECO:0007669"/>
    <property type="project" value="UniProtKB-UniRule"/>
</dbReference>
<dbReference type="STRING" id="195883.A0A482XAN1"/>
<dbReference type="PROSITE" id="PS51192">
    <property type="entry name" value="HELICASE_ATP_BIND_1"/>
    <property type="match status" value="1"/>
</dbReference>
<feature type="short sequence motif" description="Q motif" evidence="6">
    <location>
        <begin position="106"/>
        <end position="135"/>
    </location>
</feature>
<comment type="catalytic activity">
    <reaction evidence="8">
        <text>ATP + H2O = ADP + phosphate + H(+)</text>
        <dbReference type="Rhea" id="RHEA:13065"/>
        <dbReference type="ChEBI" id="CHEBI:15377"/>
        <dbReference type="ChEBI" id="CHEBI:15378"/>
        <dbReference type="ChEBI" id="CHEBI:30616"/>
        <dbReference type="ChEBI" id="CHEBI:43474"/>
        <dbReference type="ChEBI" id="CHEBI:456216"/>
        <dbReference type="EC" id="3.6.4.13"/>
    </reaction>
</comment>
<keyword evidence="5 8" id="KW-0694">RNA-binding</keyword>
<dbReference type="InterPro" id="IPR014001">
    <property type="entry name" value="Helicase_ATP-bd"/>
</dbReference>
<dbReference type="InterPro" id="IPR027417">
    <property type="entry name" value="P-loop_NTPase"/>
</dbReference>
<evidence type="ECO:0000313" key="14">
    <source>
        <dbReference type="Proteomes" id="UP000291343"/>
    </source>
</evidence>
<comment type="domain">
    <text evidence="8">The Q motif is unique to and characteristic of the DEAD box family of RNA helicases and controls ATP binding and hydrolysis.</text>
</comment>
<feature type="domain" description="DEAD-box RNA helicase Q" evidence="12">
    <location>
        <begin position="106"/>
        <end position="135"/>
    </location>
</feature>
<dbReference type="InterPro" id="IPR014014">
    <property type="entry name" value="RNA_helicase_DEAD_Q_motif"/>
</dbReference>
<dbReference type="GO" id="GO:0010468">
    <property type="term" value="P:regulation of gene expression"/>
    <property type="evidence" value="ECO:0007669"/>
    <property type="project" value="UniProtKB-ARBA"/>
</dbReference>
<dbReference type="GO" id="GO:0003724">
    <property type="term" value="F:RNA helicase activity"/>
    <property type="evidence" value="ECO:0007669"/>
    <property type="project" value="UniProtKB-EC"/>
</dbReference>
<dbReference type="AlphaFoldDB" id="A0A482XAN1"/>
<dbReference type="GO" id="GO:0016787">
    <property type="term" value="F:hydrolase activity"/>
    <property type="evidence" value="ECO:0007669"/>
    <property type="project" value="UniProtKB-KW"/>
</dbReference>
<keyword evidence="1 7" id="KW-0547">Nucleotide-binding</keyword>
<evidence type="ECO:0000256" key="2">
    <source>
        <dbReference type="ARBA" id="ARBA00022801"/>
    </source>
</evidence>
<evidence type="ECO:0000256" key="1">
    <source>
        <dbReference type="ARBA" id="ARBA00022741"/>
    </source>
</evidence>
<dbReference type="InterPro" id="IPR011545">
    <property type="entry name" value="DEAD/DEAH_box_helicase_dom"/>
</dbReference>
<evidence type="ECO:0000256" key="3">
    <source>
        <dbReference type="ARBA" id="ARBA00022806"/>
    </source>
</evidence>
<dbReference type="PROSITE" id="PS00039">
    <property type="entry name" value="DEAD_ATP_HELICASE"/>
    <property type="match status" value="1"/>
</dbReference>
<protein>
    <recommendedName>
        <fullName evidence="8">ATP-dependent RNA helicase</fullName>
        <ecNumber evidence="8">3.6.4.13</ecNumber>
    </recommendedName>
</protein>
<dbReference type="CDD" id="cd18787">
    <property type="entry name" value="SF2_C_DEAD"/>
    <property type="match status" value="1"/>
</dbReference>
<reference evidence="13 14" key="1">
    <citation type="journal article" date="2017" name="Gigascience">
        <title>Genome sequence of the small brown planthopper, Laodelphax striatellus.</title>
        <authorList>
            <person name="Zhu J."/>
            <person name="Jiang F."/>
            <person name="Wang X."/>
            <person name="Yang P."/>
            <person name="Bao Y."/>
            <person name="Zhao W."/>
            <person name="Wang W."/>
            <person name="Lu H."/>
            <person name="Wang Q."/>
            <person name="Cui N."/>
            <person name="Li J."/>
            <person name="Chen X."/>
            <person name="Luo L."/>
            <person name="Yu J."/>
            <person name="Kang L."/>
            <person name="Cui F."/>
        </authorList>
    </citation>
    <scope>NUCLEOTIDE SEQUENCE [LARGE SCALE GENOMIC DNA]</scope>
    <source>
        <strain evidence="13">Lst14</strain>
    </source>
</reference>
<dbReference type="SUPFAM" id="SSF52540">
    <property type="entry name" value="P-loop containing nucleoside triphosphate hydrolases"/>
    <property type="match status" value="3"/>
</dbReference>
<comment type="similarity">
    <text evidence="7">Belongs to the DEAD box helicase family.</text>
</comment>
<dbReference type="PANTHER" id="PTHR24031">
    <property type="entry name" value="RNA HELICASE"/>
    <property type="match status" value="1"/>
</dbReference>
<name>A0A482XAN1_LAOST</name>
<dbReference type="PROSITE" id="PS51194">
    <property type="entry name" value="HELICASE_CTER"/>
    <property type="match status" value="1"/>
</dbReference>
<evidence type="ECO:0000256" key="6">
    <source>
        <dbReference type="PROSITE-ProRule" id="PRU00552"/>
    </source>
</evidence>
<dbReference type="Proteomes" id="UP000291343">
    <property type="component" value="Unassembled WGS sequence"/>
</dbReference>
<comment type="caution">
    <text evidence="13">The sequence shown here is derived from an EMBL/GenBank/DDBJ whole genome shotgun (WGS) entry which is preliminary data.</text>
</comment>
<dbReference type="EMBL" id="QKKF02014477">
    <property type="protein sequence ID" value="RZF42739.1"/>
    <property type="molecule type" value="Genomic_DNA"/>
</dbReference>
<dbReference type="Pfam" id="PF00270">
    <property type="entry name" value="DEAD"/>
    <property type="match status" value="1"/>
</dbReference>
<comment type="function">
    <text evidence="8">RNA helicase.</text>
</comment>
<evidence type="ECO:0000313" key="13">
    <source>
        <dbReference type="EMBL" id="RZF42739.1"/>
    </source>
</evidence>
<dbReference type="Pfam" id="PF00271">
    <property type="entry name" value="Helicase_C"/>
    <property type="match status" value="1"/>
</dbReference>
<dbReference type="InParanoid" id="A0A482XAN1"/>
<feature type="domain" description="Helicase ATP-binding" evidence="10">
    <location>
        <begin position="138"/>
        <end position="339"/>
    </location>
</feature>
<dbReference type="FunCoup" id="A0A482XAN1">
    <property type="interactions" value="1915"/>
</dbReference>
<keyword evidence="2 7" id="KW-0378">Hydrolase</keyword>
<feature type="region of interest" description="Disordered" evidence="9">
    <location>
        <begin position="1"/>
        <end position="76"/>
    </location>
</feature>
<dbReference type="SMART" id="SM00490">
    <property type="entry name" value="HELICc"/>
    <property type="match status" value="1"/>
</dbReference>
<evidence type="ECO:0000259" key="12">
    <source>
        <dbReference type="PROSITE" id="PS51195"/>
    </source>
</evidence>
<proteinExistence type="inferred from homology"/>
<accession>A0A482XAN1</accession>
<dbReference type="InterPro" id="IPR001650">
    <property type="entry name" value="Helicase_C-like"/>
</dbReference>
<dbReference type="InterPro" id="IPR000629">
    <property type="entry name" value="RNA-helicase_DEAD-box_CS"/>
</dbReference>
<keyword evidence="3 7" id="KW-0347">Helicase</keyword>
<evidence type="ECO:0000256" key="7">
    <source>
        <dbReference type="RuleBase" id="RU000492"/>
    </source>
</evidence>
<dbReference type="SMR" id="A0A482XAN1"/>
<evidence type="ECO:0000259" key="10">
    <source>
        <dbReference type="PROSITE" id="PS51192"/>
    </source>
</evidence>
<evidence type="ECO:0000256" key="5">
    <source>
        <dbReference type="ARBA" id="ARBA00022884"/>
    </source>
</evidence>
<dbReference type="OrthoDB" id="422663at2759"/>
<evidence type="ECO:0000256" key="9">
    <source>
        <dbReference type="SAM" id="MobiDB-lite"/>
    </source>
</evidence>
<evidence type="ECO:0000256" key="8">
    <source>
        <dbReference type="RuleBase" id="RU365068"/>
    </source>
</evidence>
<dbReference type="SMART" id="SM00487">
    <property type="entry name" value="DEXDc"/>
    <property type="match status" value="1"/>
</dbReference>
<feature type="compositionally biased region" description="Basic and acidic residues" evidence="9">
    <location>
        <begin position="48"/>
        <end position="62"/>
    </location>
</feature>
<feature type="domain" description="Helicase C-terminal" evidence="11">
    <location>
        <begin position="306"/>
        <end position="449"/>
    </location>
</feature>
<evidence type="ECO:0000259" key="11">
    <source>
        <dbReference type="PROSITE" id="PS51194"/>
    </source>
</evidence>
<dbReference type="EC" id="3.6.4.13" evidence="8"/>
<keyword evidence="4 7" id="KW-0067">ATP-binding</keyword>
<dbReference type="Gene3D" id="3.40.50.300">
    <property type="entry name" value="P-loop containing nucleotide triphosphate hydrolases"/>
    <property type="match status" value="2"/>
</dbReference>
<gene>
    <name evidence="13" type="ORF">LSTR_LSTR007716</name>
</gene>
<evidence type="ECO:0000256" key="4">
    <source>
        <dbReference type="ARBA" id="ARBA00022840"/>
    </source>
</evidence>